<evidence type="ECO:0000256" key="1">
    <source>
        <dbReference type="SAM" id="MobiDB-lite"/>
    </source>
</evidence>
<gene>
    <name evidence="3" type="ORF">J4G43_027005</name>
    <name evidence="2" type="ORF">J4G43_28995</name>
</gene>
<dbReference type="EMBL" id="CP086136">
    <property type="protein sequence ID" value="UEM08443.1"/>
    <property type="molecule type" value="Genomic_DNA"/>
</dbReference>
<protein>
    <submittedName>
        <fullName evidence="2">Uncharacterized protein</fullName>
    </submittedName>
</protein>
<dbReference type="EMBL" id="JAGEMI010000001">
    <property type="protein sequence ID" value="MBO1864804.1"/>
    <property type="molecule type" value="Genomic_DNA"/>
</dbReference>
<dbReference type="AlphaFoldDB" id="A0A939S2S1"/>
<evidence type="ECO:0000313" key="4">
    <source>
        <dbReference type="Proteomes" id="UP000664702"/>
    </source>
</evidence>
<evidence type="ECO:0000313" key="2">
    <source>
        <dbReference type="EMBL" id="MBO1864804.1"/>
    </source>
</evidence>
<name>A0A939S2S1_9BRAD</name>
<proteinExistence type="predicted"/>
<dbReference type="KEGG" id="bban:J4G43_027005"/>
<dbReference type="Proteomes" id="UP000664702">
    <property type="component" value="Chromosome"/>
</dbReference>
<organism evidence="2">
    <name type="scientific">Bradyrhizobium barranii subsp. barranii</name>
    <dbReference type="NCBI Taxonomy" id="2823807"/>
    <lineage>
        <taxon>Bacteria</taxon>
        <taxon>Pseudomonadati</taxon>
        <taxon>Pseudomonadota</taxon>
        <taxon>Alphaproteobacteria</taxon>
        <taxon>Hyphomicrobiales</taxon>
        <taxon>Nitrobacteraceae</taxon>
        <taxon>Bradyrhizobium</taxon>
        <taxon>Bradyrhizobium barranii</taxon>
    </lineage>
</organism>
<reference evidence="3 4" key="2">
    <citation type="journal article" date="2022" name="Int. J. Syst. Evol. Microbiol.">
        <title>Strains of Bradyrhizobium barranii sp. nov. associated with legumes native to Canada are symbionts of soybeans and belong to different subspecies (subsp. barranii subsp. nov. and subsp. apii subsp. nov.) and symbiovars (sv. glycinearum and sv. septentrionale).</title>
        <authorList>
            <person name="Bromfield E.S.P."/>
            <person name="Cloutier S."/>
            <person name="Wasai-Hara S."/>
            <person name="Minamisawa K."/>
        </authorList>
    </citation>
    <scope>NUCLEOTIDE SEQUENCE [LARGE SCALE GENOMIC DNA]</scope>
    <source>
        <strain evidence="3 4">144S4</strain>
    </source>
</reference>
<reference evidence="2" key="1">
    <citation type="submission" date="2021-03" db="EMBL/GenBank/DDBJ databases">
        <title>Whole Genome Sequence of Bradyrhizobium sp. Strain 144S4.</title>
        <authorList>
            <person name="Bromfield E.S.P."/>
            <person name="Cloutier S."/>
        </authorList>
    </citation>
    <scope>NUCLEOTIDE SEQUENCE [LARGE SCALE GENOMIC DNA]</scope>
    <source>
        <strain evidence="2">144S4</strain>
    </source>
</reference>
<dbReference type="RefSeq" id="WP_208086828.1">
    <property type="nucleotide sequence ID" value="NZ_CP086136.1"/>
</dbReference>
<accession>A0A939S2S1</accession>
<evidence type="ECO:0000313" key="3">
    <source>
        <dbReference type="EMBL" id="UEM08443.1"/>
    </source>
</evidence>
<feature type="compositionally biased region" description="Polar residues" evidence="1">
    <location>
        <begin position="1"/>
        <end position="12"/>
    </location>
</feature>
<feature type="region of interest" description="Disordered" evidence="1">
    <location>
        <begin position="1"/>
        <end position="30"/>
    </location>
</feature>
<sequence length="98" mass="10497">MNQLPARGNSNMRPGAPSVNPKGRGPTNRQKIAERLIADLADTWSTHGAAVLQHLATEDPGKFATIAFGLMPRDVFVQVQQATPGNLARLIRKSAPEG</sequence>